<dbReference type="PANTHER" id="PTHR16515:SF49">
    <property type="entry name" value="GASTRULA ZINC FINGER PROTEIN XLCGF49.1-LIKE-RELATED"/>
    <property type="match status" value="1"/>
</dbReference>
<feature type="domain" description="C2H2-type" evidence="11">
    <location>
        <begin position="295"/>
        <end position="322"/>
    </location>
</feature>
<sequence>MSDLKICRICLRTGAKVYKYDQYQLKSYYEEVLALKVYEDDCLPRYFCYECSTILHKFHKFKEKCYRGQKTLKDLLWKGPITYESVYKIDKTNLESSLAVIHTTDRVKTYTIDNSIDDETVYDEKQDSMDYDVFIETDSNETNRPATVFIDVKKECINFKNEFIKERSKSISEKPNRRLDPESWKVNILSEEEAVREFRLRAEDSKYLAAAFKCQDCFKGFSKEDMLKRHKQLRHSEELGIFECKFCRMRFKWECHRRRHIRQHYTKYECLRCHLVCPLESTAILHEEYHSGIKKECVHCGQQFRHASTYYTHLRTHRSEFVCAVCGASFVSQAGLRQHQRLKHTAQESPDDDDEEEVNTYCERCDMRFETRKAYEGHLFHSAMHANDIEDENESHESAHKKVLGKKMQAKISKGLKRRKSEEYAIIAEGKRRRKLKRKRRKPTTCYQPGSVSTHQNLHTRERVHVCQQCDKHFYSRVALKRHQLTHTGEKPFLCPQEQCGKRFTQSNSMKLHYRTYHLKHPYPKRSRPKKKIEIIDNIEIEDSSEESDDSLPEPEIDNPLIEVTLEPNLREVRPEELGQDAALVSTSLEMVHDPLPERHAADDTIHYLTLSYT</sequence>
<dbReference type="Gene3D" id="3.30.160.60">
    <property type="entry name" value="Classic Zinc Finger"/>
    <property type="match status" value="4"/>
</dbReference>
<evidence type="ECO:0000256" key="2">
    <source>
        <dbReference type="ARBA" id="ARBA00022723"/>
    </source>
</evidence>
<proteinExistence type="predicted"/>
<dbReference type="SUPFAM" id="SSF57667">
    <property type="entry name" value="beta-beta-alpha zinc fingers"/>
    <property type="match status" value="3"/>
</dbReference>
<feature type="binding site" evidence="9">
    <location>
        <position position="51"/>
    </location>
    <ligand>
        <name>Zn(2+)</name>
        <dbReference type="ChEBI" id="CHEBI:29105"/>
    </ligand>
</feature>
<dbReference type="AlphaFoldDB" id="A0AAJ6ZEJ7"/>
<evidence type="ECO:0000256" key="1">
    <source>
        <dbReference type="ARBA" id="ARBA00004123"/>
    </source>
</evidence>
<feature type="domain" description="C2H2-type" evidence="11">
    <location>
        <begin position="242"/>
        <end position="269"/>
    </location>
</feature>
<feature type="binding site" evidence="9">
    <location>
        <position position="10"/>
    </location>
    <ligand>
        <name>Zn(2+)</name>
        <dbReference type="ChEBI" id="CHEBI:29105"/>
    </ligand>
</feature>
<comment type="subcellular location">
    <subcellularLocation>
        <location evidence="1">Nucleus</location>
    </subcellularLocation>
</comment>
<dbReference type="SUPFAM" id="SSF57716">
    <property type="entry name" value="Glucocorticoid receptor-like (DNA-binding domain)"/>
    <property type="match status" value="1"/>
</dbReference>
<feature type="compositionally biased region" description="Basic residues" evidence="10">
    <location>
        <begin position="433"/>
        <end position="443"/>
    </location>
</feature>
<feature type="region of interest" description="Disordered" evidence="10">
    <location>
        <begin position="540"/>
        <end position="559"/>
    </location>
</feature>
<feature type="compositionally biased region" description="Acidic residues" evidence="10">
    <location>
        <begin position="540"/>
        <end position="557"/>
    </location>
</feature>
<dbReference type="GO" id="GO:0005634">
    <property type="term" value="C:nucleus"/>
    <property type="evidence" value="ECO:0007669"/>
    <property type="project" value="UniProtKB-SubCell"/>
</dbReference>
<keyword evidence="5 9" id="KW-0862">Zinc</keyword>
<evidence type="ECO:0000256" key="7">
    <source>
        <dbReference type="ARBA" id="ARBA00023242"/>
    </source>
</evidence>
<feature type="binding site" evidence="9">
    <location>
        <position position="48"/>
    </location>
    <ligand>
        <name>Zn(2+)</name>
        <dbReference type="ChEBI" id="CHEBI:29105"/>
    </ligand>
</feature>
<feature type="binding site" evidence="9">
    <location>
        <position position="7"/>
    </location>
    <ligand>
        <name>Zn(2+)</name>
        <dbReference type="ChEBI" id="CHEBI:29105"/>
    </ligand>
</feature>
<accession>A0AAJ6ZEJ7</accession>
<dbReference type="GO" id="GO:0010468">
    <property type="term" value="P:regulation of gene expression"/>
    <property type="evidence" value="ECO:0007669"/>
    <property type="project" value="TreeGrafter"/>
</dbReference>
<evidence type="ECO:0000259" key="11">
    <source>
        <dbReference type="PROSITE" id="PS50157"/>
    </source>
</evidence>
<evidence type="ECO:0000256" key="4">
    <source>
        <dbReference type="ARBA" id="ARBA00022771"/>
    </source>
</evidence>
<dbReference type="GeneID" id="106120135"/>
<evidence type="ECO:0000256" key="9">
    <source>
        <dbReference type="PROSITE-ProRule" id="PRU01263"/>
    </source>
</evidence>
<dbReference type="FunFam" id="3.30.160.60:FF:000100">
    <property type="entry name" value="Zinc finger 45-like"/>
    <property type="match status" value="2"/>
</dbReference>
<evidence type="ECO:0000256" key="5">
    <source>
        <dbReference type="ARBA" id="ARBA00022833"/>
    </source>
</evidence>
<dbReference type="RefSeq" id="XP_013170934.1">
    <property type="nucleotide sequence ID" value="XM_013315480.1"/>
</dbReference>
<evidence type="ECO:0000259" key="12">
    <source>
        <dbReference type="PROSITE" id="PS51915"/>
    </source>
</evidence>
<keyword evidence="2 9" id="KW-0479">Metal-binding</keyword>
<dbReference type="Pfam" id="PF07776">
    <property type="entry name" value="zf-AD"/>
    <property type="match status" value="1"/>
</dbReference>
<dbReference type="PROSITE" id="PS00028">
    <property type="entry name" value="ZINC_FINGER_C2H2_1"/>
    <property type="match status" value="6"/>
</dbReference>
<protein>
    <submittedName>
        <fullName evidence="13">Zinc finger protein 287-like isoform X2</fullName>
    </submittedName>
</protein>
<evidence type="ECO:0000256" key="6">
    <source>
        <dbReference type="ARBA" id="ARBA00023125"/>
    </source>
</evidence>
<dbReference type="SMART" id="SM00868">
    <property type="entry name" value="zf-AD"/>
    <property type="match status" value="1"/>
</dbReference>
<dbReference type="Proteomes" id="UP000694872">
    <property type="component" value="Unplaced"/>
</dbReference>
<organism evidence="13">
    <name type="scientific">Papilio xuthus</name>
    <name type="common">Asian swallowtail butterfly</name>
    <dbReference type="NCBI Taxonomy" id="66420"/>
    <lineage>
        <taxon>Eukaryota</taxon>
        <taxon>Metazoa</taxon>
        <taxon>Ecdysozoa</taxon>
        <taxon>Arthropoda</taxon>
        <taxon>Hexapoda</taxon>
        <taxon>Insecta</taxon>
        <taxon>Pterygota</taxon>
        <taxon>Neoptera</taxon>
        <taxon>Endopterygota</taxon>
        <taxon>Lepidoptera</taxon>
        <taxon>Glossata</taxon>
        <taxon>Ditrysia</taxon>
        <taxon>Papilionoidea</taxon>
        <taxon>Papilionidae</taxon>
        <taxon>Papilioninae</taxon>
        <taxon>Papilio</taxon>
    </lineage>
</organism>
<feature type="domain" description="C2H2-type" evidence="11">
    <location>
        <begin position="321"/>
        <end position="349"/>
    </location>
</feature>
<keyword evidence="7" id="KW-0539">Nucleus</keyword>
<evidence type="ECO:0000313" key="13">
    <source>
        <dbReference type="RefSeq" id="XP_013170934.1"/>
    </source>
</evidence>
<dbReference type="Gene3D" id="3.40.1800.20">
    <property type="match status" value="1"/>
</dbReference>
<feature type="compositionally biased region" description="Polar residues" evidence="10">
    <location>
        <begin position="445"/>
        <end position="454"/>
    </location>
</feature>
<reference evidence="13" key="1">
    <citation type="submission" date="2025-08" db="UniProtKB">
        <authorList>
            <consortium name="RefSeq"/>
        </authorList>
    </citation>
    <scope>IDENTIFICATION</scope>
</reference>
<dbReference type="SMART" id="SM00355">
    <property type="entry name" value="ZnF_C2H2"/>
    <property type="match status" value="8"/>
</dbReference>
<feature type="domain" description="C2H2-type" evidence="11">
    <location>
        <begin position="493"/>
        <end position="522"/>
    </location>
</feature>
<name>A0AAJ6ZEJ7_PAPXU</name>
<dbReference type="InterPro" id="IPR036236">
    <property type="entry name" value="Znf_C2H2_sf"/>
</dbReference>
<dbReference type="GO" id="GO:0003677">
    <property type="term" value="F:DNA binding"/>
    <property type="evidence" value="ECO:0007669"/>
    <property type="project" value="UniProtKB-KW"/>
</dbReference>
<feature type="domain" description="ZAD" evidence="12">
    <location>
        <begin position="5"/>
        <end position="75"/>
    </location>
</feature>
<evidence type="ECO:0000256" key="10">
    <source>
        <dbReference type="SAM" id="MobiDB-lite"/>
    </source>
</evidence>
<keyword evidence="4 8" id="KW-0863">Zinc-finger</keyword>
<dbReference type="InterPro" id="IPR050331">
    <property type="entry name" value="Zinc_finger"/>
</dbReference>
<evidence type="ECO:0000256" key="3">
    <source>
        <dbReference type="ARBA" id="ARBA00022737"/>
    </source>
</evidence>
<gene>
    <name evidence="13" type="primary">LOC106120135</name>
</gene>
<dbReference type="GO" id="GO:0008270">
    <property type="term" value="F:zinc ion binding"/>
    <property type="evidence" value="ECO:0007669"/>
    <property type="project" value="UniProtKB-UniRule"/>
</dbReference>
<feature type="region of interest" description="Disordered" evidence="10">
    <location>
        <begin position="433"/>
        <end position="454"/>
    </location>
</feature>
<dbReference type="PROSITE" id="PS51915">
    <property type="entry name" value="ZAD"/>
    <property type="match status" value="1"/>
</dbReference>
<dbReference type="Pfam" id="PF00096">
    <property type="entry name" value="zf-C2H2"/>
    <property type="match status" value="4"/>
</dbReference>
<evidence type="ECO:0000256" key="8">
    <source>
        <dbReference type="PROSITE-ProRule" id="PRU00042"/>
    </source>
</evidence>
<dbReference type="PROSITE" id="PS50157">
    <property type="entry name" value="ZINC_FINGER_C2H2_2"/>
    <property type="match status" value="6"/>
</dbReference>
<feature type="domain" description="C2H2-type" evidence="11">
    <location>
        <begin position="465"/>
        <end position="492"/>
    </location>
</feature>
<keyword evidence="6" id="KW-0238">DNA-binding</keyword>
<dbReference type="InterPro" id="IPR012934">
    <property type="entry name" value="Znf_AD"/>
</dbReference>
<dbReference type="InterPro" id="IPR013087">
    <property type="entry name" value="Znf_C2H2_type"/>
</dbReference>
<keyword evidence="3" id="KW-0677">Repeat</keyword>
<dbReference type="PANTHER" id="PTHR16515">
    <property type="entry name" value="PR DOMAIN ZINC FINGER PROTEIN"/>
    <property type="match status" value="1"/>
</dbReference>
<feature type="domain" description="C2H2-type" evidence="11">
    <location>
        <begin position="212"/>
        <end position="240"/>
    </location>
</feature>